<dbReference type="Gene3D" id="3.30.43.10">
    <property type="entry name" value="Uridine Diphospho-n-acetylenolpyruvylglucosamine Reductase, domain 2"/>
    <property type="match status" value="1"/>
</dbReference>
<accession>A0A7W8A447</accession>
<dbReference type="PIRSF" id="PIRSF000136">
    <property type="entry name" value="LGO_GLO"/>
    <property type="match status" value="1"/>
</dbReference>
<dbReference type="Gene3D" id="3.30.70.2520">
    <property type="match status" value="1"/>
</dbReference>
<protein>
    <submittedName>
        <fullName evidence="6">L-gulonolactone oxidase</fullName>
        <ecNumber evidence="6">1.1.3.8</ecNumber>
    </submittedName>
</protein>
<dbReference type="GO" id="GO:0071949">
    <property type="term" value="F:FAD binding"/>
    <property type="evidence" value="ECO:0007669"/>
    <property type="project" value="InterPro"/>
</dbReference>
<dbReference type="InterPro" id="IPR010031">
    <property type="entry name" value="FAD_lactone_oxidase-like"/>
</dbReference>
<dbReference type="PANTHER" id="PTHR43762">
    <property type="entry name" value="L-GULONOLACTONE OXIDASE"/>
    <property type="match status" value="1"/>
</dbReference>
<dbReference type="Gene3D" id="3.30.465.10">
    <property type="match status" value="1"/>
</dbReference>
<organism evidence="6 7">
    <name type="scientific">Nonomuraea endophytica</name>
    <dbReference type="NCBI Taxonomy" id="714136"/>
    <lineage>
        <taxon>Bacteria</taxon>
        <taxon>Bacillati</taxon>
        <taxon>Actinomycetota</taxon>
        <taxon>Actinomycetes</taxon>
        <taxon>Streptosporangiales</taxon>
        <taxon>Streptosporangiaceae</taxon>
        <taxon>Nonomuraea</taxon>
    </lineage>
</organism>
<dbReference type="SUPFAM" id="SSF56176">
    <property type="entry name" value="FAD-binding/transporter-associated domain-like"/>
    <property type="match status" value="1"/>
</dbReference>
<dbReference type="RefSeq" id="WP_184962293.1">
    <property type="nucleotide sequence ID" value="NZ_JACHIN010000004.1"/>
</dbReference>
<dbReference type="NCBIfam" id="TIGR01679">
    <property type="entry name" value="bact_FAD_ox"/>
    <property type="match status" value="1"/>
</dbReference>
<name>A0A7W8A447_9ACTN</name>
<comment type="similarity">
    <text evidence="2">Belongs to the oxygen-dependent FAD-linked oxidoreductase family.</text>
</comment>
<evidence type="ECO:0000259" key="5">
    <source>
        <dbReference type="PROSITE" id="PS51387"/>
    </source>
</evidence>
<dbReference type="GO" id="GO:0019853">
    <property type="term" value="P:L-ascorbic acid biosynthetic process"/>
    <property type="evidence" value="ECO:0007669"/>
    <property type="project" value="UniProtKB-UniPathway"/>
</dbReference>
<keyword evidence="7" id="KW-1185">Reference proteome</keyword>
<dbReference type="InterPro" id="IPR016166">
    <property type="entry name" value="FAD-bd_PCMH"/>
</dbReference>
<evidence type="ECO:0000256" key="2">
    <source>
        <dbReference type="ARBA" id="ARBA00005466"/>
    </source>
</evidence>
<dbReference type="GO" id="GO:0050105">
    <property type="term" value="F:L-gulonolactone oxidase activity"/>
    <property type="evidence" value="ECO:0007669"/>
    <property type="project" value="UniProtKB-EC"/>
</dbReference>
<comment type="pathway">
    <text evidence="1">Cofactor biosynthesis; L-ascorbate biosynthesis.</text>
</comment>
<dbReference type="PROSITE" id="PS00862">
    <property type="entry name" value="OX2_COVAL_FAD"/>
    <property type="match status" value="1"/>
</dbReference>
<dbReference type="InterPro" id="IPR016169">
    <property type="entry name" value="FAD-bd_PCMH_sub2"/>
</dbReference>
<evidence type="ECO:0000256" key="4">
    <source>
        <dbReference type="ARBA" id="ARBA00023002"/>
    </source>
</evidence>
<dbReference type="Pfam" id="PF04030">
    <property type="entry name" value="ALO"/>
    <property type="match status" value="1"/>
</dbReference>
<dbReference type="GO" id="GO:0016020">
    <property type="term" value="C:membrane"/>
    <property type="evidence" value="ECO:0007669"/>
    <property type="project" value="InterPro"/>
</dbReference>
<dbReference type="AlphaFoldDB" id="A0A7W8A447"/>
<dbReference type="UniPathway" id="UPA00132"/>
<dbReference type="Proteomes" id="UP000568380">
    <property type="component" value="Unassembled WGS sequence"/>
</dbReference>
<dbReference type="GO" id="GO:0003885">
    <property type="term" value="F:D-arabinono-1,4-lactone oxidase activity"/>
    <property type="evidence" value="ECO:0007669"/>
    <property type="project" value="InterPro"/>
</dbReference>
<feature type="domain" description="FAD-binding PCMH-type" evidence="5">
    <location>
        <begin position="14"/>
        <end position="184"/>
    </location>
</feature>
<dbReference type="InterPro" id="IPR016167">
    <property type="entry name" value="FAD-bd_PCMH_sub1"/>
</dbReference>
<proteinExistence type="inferred from homology"/>
<dbReference type="PANTHER" id="PTHR43762:SF1">
    <property type="entry name" value="D-ARABINONO-1,4-LACTONE OXIDASE"/>
    <property type="match status" value="1"/>
</dbReference>
<evidence type="ECO:0000313" key="6">
    <source>
        <dbReference type="EMBL" id="MBB5077973.1"/>
    </source>
</evidence>
<keyword evidence="4 6" id="KW-0560">Oxidoreductase</keyword>
<dbReference type="InterPro" id="IPR006093">
    <property type="entry name" value="Oxy_OxRdtase_FAD_BS"/>
</dbReference>
<dbReference type="InterPro" id="IPR016171">
    <property type="entry name" value="Vanillyl_alc_oxidase_C-sub2"/>
</dbReference>
<dbReference type="InterPro" id="IPR036318">
    <property type="entry name" value="FAD-bd_PCMH-like_sf"/>
</dbReference>
<sequence length="438" mass="47310">MSNRPSWRTWSGTARCAPATLLAPTREDEIVHAVRQAAKIGRTVRPVGTGHSFNQLACTDGTLLDLTRFRGVVGVDRDAGTVTVRAGTSLRLLNAALDRAGLALGNLGTIAEQTVAGALATGNHGTGLTHPPFSGQVTRLRLVTADGSVRDCDTREDPELFRCARTSLGALGVITEVTLRVVPRFNLRAVLGREPLDALLERFEEWAGSAEHVSFSWLPWADSAATRALDRTAAPPTPRAARHRYDSTLAEVRCGLSGLAGRLRPGIVPRLGRTPATGERVTYVDTAHRVFAFPQPIKFLAMEHALPLENVPAVMAGLRGALRRFGSYSPYSVLVRVGAPDDSPLSPAYGRRTGYVNLCVPRTAGYIEILRVAEPVLRDLDARPHWGKAHTATAEILRPRYPEWDSFARVRAALDPDGVFANDYLGRVLGPVHAGQPA</sequence>
<evidence type="ECO:0000256" key="1">
    <source>
        <dbReference type="ARBA" id="ARBA00005147"/>
    </source>
</evidence>
<dbReference type="EMBL" id="JACHIN010000004">
    <property type="protein sequence ID" value="MBB5077973.1"/>
    <property type="molecule type" value="Genomic_DNA"/>
</dbReference>
<dbReference type="EC" id="1.1.3.8" evidence="6"/>
<dbReference type="Gene3D" id="1.10.45.10">
    <property type="entry name" value="Vanillyl-alcohol Oxidase, Chain A, domain 4"/>
    <property type="match status" value="1"/>
</dbReference>
<evidence type="ECO:0000313" key="7">
    <source>
        <dbReference type="Proteomes" id="UP000568380"/>
    </source>
</evidence>
<reference evidence="6 7" key="1">
    <citation type="submission" date="2020-08" db="EMBL/GenBank/DDBJ databases">
        <title>Genomic Encyclopedia of Type Strains, Phase IV (KMG-IV): sequencing the most valuable type-strain genomes for metagenomic binning, comparative biology and taxonomic classification.</title>
        <authorList>
            <person name="Goeker M."/>
        </authorList>
    </citation>
    <scope>NUCLEOTIDE SEQUENCE [LARGE SCALE GENOMIC DNA]</scope>
    <source>
        <strain evidence="6 7">DSM 45385</strain>
    </source>
</reference>
<dbReference type="PROSITE" id="PS51387">
    <property type="entry name" value="FAD_PCMH"/>
    <property type="match status" value="1"/>
</dbReference>
<gene>
    <name evidence="6" type="ORF">HNR40_003448</name>
</gene>
<evidence type="ECO:0000256" key="3">
    <source>
        <dbReference type="ARBA" id="ARBA00022644"/>
    </source>
</evidence>
<comment type="caution">
    <text evidence="6">The sequence shown here is derived from an EMBL/GenBank/DDBJ whole genome shotgun (WGS) entry which is preliminary data.</text>
</comment>
<keyword evidence="3" id="KW-0060">Ascorbate biosynthesis</keyword>
<dbReference type="InterPro" id="IPR006094">
    <property type="entry name" value="Oxid_FAD_bind_N"/>
</dbReference>
<dbReference type="InterPro" id="IPR007173">
    <property type="entry name" value="ALO_C"/>
</dbReference>
<dbReference type="Pfam" id="PF01565">
    <property type="entry name" value="FAD_binding_4"/>
    <property type="match status" value="1"/>
</dbReference>